<evidence type="ECO:0000313" key="1">
    <source>
        <dbReference type="EMBL" id="MEX5727577.1"/>
    </source>
</evidence>
<organism evidence="1 2">
    <name type="scientific">Rhodovulum iodosum</name>
    <dbReference type="NCBI Taxonomy" id="68291"/>
    <lineage>
        <taxon>Bacteria</taxon>
        <taxon>Pseudomonadati</taxon>
        <taxon>Pseudomonadota</taxon>
        <taxon>Alphaproteobacteria</taxon>
        <taxon>Rhodobacterales</taxon>
        <taxon>Paracoccaceae</taxon>
        <taxon>Rhodovulum</taxon>
    </lineage>
</organism>
<proteinExistence type="predicted"/>
<sequence>MPFADGWAGLAALVLVRSLTGPVEEMGWRRV</sequence>
<comment type="caution">
    <text evidence="1">The sequence shown here is derived from an EMBL/GenBank/DDBJ whole genome shotgun (WGS) entry which is preliminary data.</text>
</comment>
<gene>
    <name evidence="1" type="ORF">Ga0609869_000930</name>
</gene>
<reference evidence="1 2" key="1">
    <citation type="submission" date="2024-06" db="EMBL/GenBank/DDBJ databases">
        <title>Genome of Rhodovulum iodosum, a marine photoferrotroph.</title>
        <authorList>
            <person name="Bianchini G."/>
            <person name="Nikeleit V."/>
            <person name="Kappler A."/>
            <person name="Bryce C."/>
            <person name="Sanchez-Baracaldo P."/>
        </authorList>
    </citation>
    <scope>NUCLEOTIDE SEQUENCE [LARGE SCALE GENOMIC DNA]</scope>
    <source>
        <strain evidence="1 2">UT/N1</strain>
    </source>
</reference>
<dbReference type="Proteomes" id="UP001560019">
    <property type="component" value="Unassembled WGS sequence"/>
</dbReference>
<dbReference type="EMBL" id="JBEHHI010000001">
    <property type="protein sequence ID" value="MEX5727577.1"/>
    <property type="molecule type" value="Genomic_DNA"/>
</dbReference>
<accession>A0ABV3XQK4</accession>
<evidence type="ECO:0000313" key="2">
    <source>
        <dbReference type="Proteomes" id="UP001560019"/>
    </source>
</evidence>
<protein>
    <submittedName>
        <fullName evidence="1">Uncharacterized protein</fullName>
    </submittedName>
</protein>
<name>A0ABV3XQK4_9RHOB</name>
<keyword evidence="2" id="KW-1185">Reference proteome</keyword>